<gene>
    <name evidence="1" type="ORF">PCOR1329_LOCUS59491</name>
</gene>
<reference evidence="1" key="1">
    <citation type="submission" date="2023-10" db="EMBL/GenBank/DDBJ databases">
        <authorList>
            <person name="Chen Y."/>
            <person name="Shah S."/>
            <person name="Dougan E. K."/>
            <person name="Thang M."/>
            <person name="Chan C."/>
        </authorList>
    </citation>
    <scope>NUCLEOTIDE SEQUENCE [LARGE SCALE GENOMIC DNA]</scope>
</reference>
<evidence type="ECO:0000313" key="2">
    <source>
        <dbReference type="Proteomes" id="UP001189429"/>
    </source>
</evidence>
<sequence length="111" mass="11793">MFAVFCQTSGVDQSVRLDNVVASLPPLTPARCPVSHIPASNAGPWGPSARASFIGRAAPRGRSPAPLAAAASDGLRVRSSVRRPQKQWSRSIWSSRFDVDSVQLDEPGIPS</sequence>
<dbReference type="EMBL" id="CAUYUJ010017417">
    <property type="protein sequence ID" value="CAK0874657.1"/>
    <property type="molecule type" value="Genomic_DNA"/>
</dbReference>
<evidence type="ECO:0000313" key="1">
    <source>
        <dbReference type="EMBL" id="CAK0874657.1"/>
    </source>
</evidence>
<comment type="caution">
    <text evidence="1">The sequence shown here is derived from an EMBL/GenBank/DDBJ whole genome shotgun (WGS) entry which is preliminary data.</text>
</comment>
<name>A0ABN9VNV0_9DINO</name>
<accession>A0ABN9VNV0</accession>
<protein>
    <submittedName>
        <fullName evidence="1">Uncharacterized protein</fullName>
    </submittedName>
</protein>
<proteinExistence type="predicted"/>
<organism evidence="1 2">
    <name type="scientific">Prorocentrum cordatum</name>
    <dbReference type="NCBI Taxonomy" id="2364126"/>
    <lineage>
        <taxon>Eukaryota</taxon>
        <taxon>Sar</taxon>
        <taxon>Alveolata</taxon>
        <taxon>Dinophyceae</taxon>
        <taxon>Prorocentrales</taxon>
        <taxon>Prorocentraceae</taxon>
        <taxon>Prorocentrum</taxon>
    </lineage>
</organism>
<dbReference type="Proteomes" id="UP001189429">
    <property type="component" value="Unassembled WGS sequence"/>
</dbReference>
<keyword evidence="2" id="KW-1185">Reference proteome</keyword>